<dbReference type="EMBL" id="BAABLP010000001">
    <property type="protein sequence ID" value="GAA4735181.1"/>
    <property type="molecule type" value="Genomic_DNA"/>
</dbReference>
<evidence type="ECO:0000259" key="3">
    <source>
        <dbReference type="Pfam" id="PF20058"/>
    </source>
</evidence>
<keyword evidence="5" id="KW-1185">Reference proteome</keyword>
<dbReference type="RefSeq" id="WP_345478955.1">
    <property type="nucleotide sequence ID" value="NZ_BAABLP010000001.1"/>
</dbReference>
<organism evidence="4 5">
    <name type="scientific">Amnibacterium soli</name>
    <dbReference type="NCBI Taxonomy" id="1282736"/>
    <lineage>
        <taxon>Bacteria</taxon>
        <taxon>Bacillati</taxon>
        <taxon>Actinomycetota</taxon>
        <taxon>Actinomycetes</taxon>
        <taxon>Micrococcales</taxon>
        <taxon>Microbacteriaceae</taxon>
        <taxon>Amnibacterium</taxon>
    </lineage>
</organism>
<dbReference type="PANTHER" id="PTHR19136">
    <property type="entry name" value="MOLYBDENUM COFACTOR GUANYLYLTRANSFERASE"/>
    <property type="match status" value="1"/>
</dbReference>
<comment type="caution">
    <text evidence="4">The sequence shown here is derived from an EMBL/GenBank/DDBJ whole genome shotgun (WGS) entry which is preliminary data.</text>
</comment>
<evidence type="ECO:0000259" key="2">
    <source>
        <dbReference type="Pfam" id="PF12804"/>
    </source>
</evidence>
<dbReference type="Proteomes" id="UP001500121">
    <property type="component" value="Unassembled WGS sequence"/>
</dbReference>
<evidence type="ECO:0000256" key="1">
    <source>
        <dbReference type="ARBA" id="ARBA00022679"/>
    </source>
</evidence>
<sequence>MTTGAVLLAGGAGSRLGGVDKAALRLDGATLLDRALDALAGMEVVVVGPPRDRPGLRIVREDPPRSGPAAAVVAGLRALPAVDEVLLLAVDLPRLPEAVPLLLAAPIDTDGAVVVDADGRKQWLLARYRAAALEAAAQALRDPTDRPLRALVGALDVASVHLPPGLEADVDTVADARRAGVTLPGEEAGMTDDVGAALETWWATLTQALGLEDVPADRDAILGLAGRAAHSVVRPAAPLTTFLAGYAAGRAGGSAADVAAAIARADTAIRG</sequence>
<dbReference type="PANTHER" id="PTHR19136:SF81">
    <property type="entry name" value="MOLYBDENUM COFACTOR GUANYLYLTRANSFERASE"/>
    <property type="match status" value="1"/>
</dbReference>
<dbReference type="InterPro" id="IPR045598">
    <property type="entry name" value="DUF6457"/>
</dbReference>
<proteinExistence type="predicted"/>
<evidence type="ECO:0008006" key="6">
    <source>
        <dbReference type="Google" id="ProtNLM"/>
    </source>
</evidence>
<dbReference type="Gene3D" id="3.90.550.10">
    <property type="entry name" value="Spore Coat Polysaccharide Biosynthesis Protein SpsA, Chain A"/>
    <property type="match status" value="1"/>
</dbReference>
<gene>
    <name evidence="4" type="ORF">GCM10025783_01180</name>
</gene>
<protein>
    <recommendedName>
        <fullName evidence="6">Molybdenum cofactor guanylyltransferase</fullName>
    </recommendedName>
</protein>
<dbReference type="Pfam" id="PF20058">
    <property type="entry name" value="DUF6457"/>
    <property type="match status" value="1"/>
</dbReference>
<reference evidence="5" key="1">
    <citation type="journal article" date="2019" name="Int. J. Syst. Evol. Microbiol.">
        <title>The Global Catalogue of Microorganisms (GCM) 10K type strain sequencing project: providing services to taxonomists for standard genome sequencing and annotation.</title>
        <authorList>
            <consortium name="The Broad Institute Genomics Platform"/>
            <consortium name="The Broad Institute Genome Sequencing Center for Infectious Disease"/>
            <person name="Wu L."/>
            <person name="Ma J."/>
        </authorList>
    </citation>
    <scope>NUCLEOTIDE SEQUENCE [LARGE SCALE GENOMIC DNA]</scope>
    <source>
        <strain evidence="5">JCM 19015</strain>
    </source>
</reference>
<evidence type="ECO:0000313" key="5">
    <source>
        <dbReference type="Proteomes" id="UP001500121"/>
    </source>
</evidence>
<evidence type="ECO:0000313" key="4">
    <source>
        <dbReference type="EMBL" id="GAA4735181.1"/>
    </source>
</evidence>
<keyword evidence="1" id="KW-0808">Transferase</keyword>
<dbReference type="InterPro" id="IPR029044">
    <property type="entry name" value="Nucleotide-diphossugar_trans"/>
</dbReference>
<feature type="domain" description="DUF6457" evidence="3">
    <location>
        <begin position="196"/>
        <end position="269"/>
    </location>
</feature>
<dbReference type="SUPFAM" id="SSF53448">
    <property type="entry name" value="Nucleotide-diphospho-sugar transferases"/>
    <property type="match status" value="1"/>
</dbReference>
<name>A0ABP8YR01_9MICO</name>
<accession>A0ABP8YR01</accession>
<feature type="domain" description="MobA-like NTP transferase" evidence="2">
    <location>
        <begin position="5"/>
        <end position="151"/>
    </location>
</feature>
<dbReference type="Pfam" id="PF12804">
    <property type="entry name" value="NTP_transf_3"/>
    <property type="match status" value="1"/>
</dbReference>
<dbReference type="InterPro" id="IPR025877">
    <property type="entry name" value="MobA-like_NTP_Trfase"/>
</dbReference>